<dbReference type="PANTHER" id="PTHR47751">
    <property type="entry name" value="SUPERFAMILY HYDROLASE, PUTATIVE (AFU_ORTHOLOGUE AFUA_2G16580)-RELATED"/>
    <property type="match status" value="1"/>
</dbReference>
<dbReference type="SUPFAM" id="SSF53474">
    <property type="entry name" value="alpha/beta-Hydrolases"/>
    <property type="match status" value="1"/>
</dbReference>
<keyword evidence="5" id="KW-1185">Reference proteome</keyword>
<evidence type="ECO:0000313" key="3">
    <source>
        <dbReference type="EMBL" id="OOR89457.1"/>
    </source>
</evidence>
<reference evidence="3 5" key="1">
    <citation type="submission" date="2017-02" db="EMBL/GenBank/DDBJ databases">
        <title>Draft genome sequence of Moraxella caviae CCUG 355 type strain.</title>
        <authorList>
            <person name="Engstrom-Jakobsson H."/>
            <person name="Salva-Serra F."/>
            <person name="Thorell K."/>
            <person name="Gonzales-Siles L."/>
            <person name="Karlsson R."/>
            <person name="Boulund F."/>
            <person name="Engstrand L."/>
            <person name="Moore E."/>
        </authorList>
    </citation>
    <scope>NUCLEOTIDE SEQUENCE [LARGE SCALE GENOMIC DNA]</scope>
    <source>
        <strain evidence="3 5">CCUG 355</strain>
    </source>
</reference>
<feature type="chain" id="PRO_5036310821" evidence="1">
    <location>
        <begin position="23"/>
        <end position="369"/>
    </location>
</feature>
<organism evidence="3 5">
    <name type="scientific">Moraxella caviae</name>
    <dbReference type="NCBI Taxonomy" id="34060"/>
    <lineage>
        <taxon>Bacteria</taxon>
        <taxon>Pseudomonadati</taxon>
        <taxon>Pseudomonadota</taxon>
        <taxon>Gammaproteobacteria</taxon>
        <taxon>Moraxellales</taxon>
        <taxon>Moraxellaceae</taxon>
        <taxon>Moraxella</taxon>
    </lineage>
</organism>
<dbReference type="GO" id="GO:0016787">
    <property type="term" value="F:hydrolase activity"/>
    <property type="evidence" value="ECO:0007669"/>
    <property type="project" value="InterPro"/>
</dbReference>
<dbReference type="EMBL" id="MUXU01000039">
    <property type="protein sequence ID" value="OOR89457.1"/>
    <property type="molecule type" value="Genomic_DNA"/>
</dbReference>
<dbReference type="Pfam" id="PF02129">
    <property type="entry name" value="Peptidase_S15"/>
    <property type="match status" value="1"/>
</dbReference>
<dbReference type="Proteomes" id="UP000255279">
    <property type="component" value="Unassembled WGS sequence"/>
</dbReference>
<protein>
    <submittedName>
        <fullName evidence="4">Fermentation/respiration switch protein</fullName>
    </submittedName>
</protein>
<sequence length="369" mass="40839">MKKILKMTALAAALAFSTTALANIEVTPMKNVQTVTVSQEWDKTFAKSDKVEHQKVQFRNRFGNTVVGDLYMPKNAKGKLPAIVVSGPFGAVKEQSSGLHAQTLAERGFVTLAFDPSFTGESGGAVRDVASPEMFTEDFSAAVDFLGLQAFVDREKIGVLGVCGLSGMAISATSVDSRIKAVATTAMYDMSRSMSKGYEDYYTPEQQQKIIKHISEQRWKDAENGNFALGWHELGFDENGNVATGTEVLPKTLEANAPEMLKRFHDYYRGRAYHKNAINSNSAWTATTPYSFFAFPLMANTDLLGDKPVLLVTGTNAHSRYYSEDVYKQLRTPNKELLIVDGADHVDLYDNLNKIPFDKFEAFFKANLK</sequence>
<dbReference type="InterPro" id="IPR051411">
    <property type="entry name" value="Polyketide_trans_af380"/>
</dbReference>
<evidence type="ECO:0000256" key="1">
    <source>
        <dbReference type="SAM" id="SignalP"/>
    </source>
</evidence>
<evidence type="ECO:0000313" key="4">
    <source>
        <dbReference type="EMBL" id="STZ09818.1"/>
    </source>
</evidence>
<evidence type="ECO:0000259" key="2">
    <source>
        <dbReference type="Pfam" id="PF02129"/>
    </source>
</evidence>
<dbReference type="EMBL" id="UGQE01000001">
    <property type="protein sequence ID" value="STZ09818.1"/>
    <property type="molecule type" value="Genomic_DNA"/>
</dbReference>
<keyword evidence="1" id="KW-0732">Signal</keyword>
<dbReference type="AlphaFoldDB" id="A0A1T0A198"/>
<dbReference type="PANTHER" id="PTHR47751:SF1">
    <property type="entry name" value="SUPERFAMILY HYDROLASE, PUTATIVE (AFU_ORTHOLOGUE AFUA_2G16580)-RELATED"/>
    <property type="match status" value="1"/>
</dbReference>
<evidence type="ECO:0000313" key="5">
    <source>
        <dbReference type="Proteomes" id="UP000190435"/>
    </source>
</evidence>
<feature type="signal peptide" evidence="1">
    <location>
        <begin position="1"/>
        <end position="22"/>
    </location>
</feature>
<dbReference type="InterPro" id="IPR029058">
    <property type="entry name" value="AB_hydrolase_fold"/>
</dbReference>
<dbReference type="Gene3D" id="1.10.10.800">
    <property type="match status" value="1"/>
</dbReference>
<evidence type="ECO:0000313" key="6">
    <source>
        <dbReference type="Proteomes" id="UP000255279"/>
    </source>
</evidence>
<reference evidence="4 6" key="2">
    <citation type="submission" date="2018-06" db="EMBL/GenBank/DDBJ databases">
        <authorList>
            <consortium name="Pathogen Informatics"/>
            <person name="Doyle S."/>
        </authorList>
    </citation>
    <scope>NUCLEOTIDE SEQUENCE [LARGE SCALE GENOMIC DNA]</scope>
    <source>
        <strain evidence="4 6">NCTC10293</strain>
    </source>
</reference>
<name>A0A1T0A198_9GAMM</name>
<accession>A0A1T0A198</accession>
<dbReference type="Proteomes" id="UP000190435">
    <property type="component" value="Unassembled WGS sequence"/>
</dbReference>
<proteinExistence type="predicted"/>
<dbReference type="InterPro" id="IPR000383">
    <property type="entry name" value="Xaa-Pro-like_dom"/>
</dbReference>
<dbReference type="STRING" id="34060.B0181_07220"/>
<gene>
    <name evidence="3" type="ORF">B0181_07220</name>
    <name evidence="4" type="ORF">NCTC10293_00128</name>
</gene>
<feature type="domain" description="Xaa-Pro dipeptidyl-peptidase-like" evidence="2">
    <location>
        <begin position="68"/>
        <end position="345"/>
    </location>
</feature>
<dbReference type="Gene3D" id="3.40.50.1820">
    <property type="entry name" value="alpha/beta hydrolase"/>
    <property type="match status" value="1"/>
</dbReference>